<proteinExistence type="predicted"/>
<evidence type="ECO:0000313" key="6">
    <source>
        <dbReference type="EMBL" id="GCF15248.1"/>
    </source>
</evidence>
<evidence type="ECO:0000259" key="5">
    <source>
        <dbReference type="PROSITE" id="PS50983"/>
    </source>
</evidence>
<dbReference type="OrthoDB" id="304381at2157"/>
<dbReference type="PROSITE" id="PS50983">
    <property type="entry name" value="FE_B12_PBP"/>
    <property type="match status" value="1"/>
</dbReference>
<keyword evidence="7" id="KW-1185">Reference proteome</keyword>
<dbReference type="PROSITE" id="PS51257">
    <property type="entry name" value="PROKAR_LIPOPROTEIN"/>
    <property type="match status" value="1"/>
</dbReference>
<dbReference type="Gene3D" id="3.40.50.1980">
    <property type="entry name" value="Nitrogenase molybdenum iron protein domain"/>
    <property type="match status" value="2"/>
</dbReference>
<dbReference type="InterPro" id="IPR002491">
    <property type="entry name" value="ABC_transptr_periplasmic_BD"/>
</dbReference>
<evidence type="ECO:0000256" key="4">
    <source>
        <dbReference type="SAM" id="MobiDB-lite"/>
    </source>
</evidence>
<dbReference type="PANTHER" id="PTHR30532">
    <property type="entry name" value="IRON III DICITRATE-BINDING PERIPLASMIC PROTEIN"/>
    <property type="match status" value="1"/>
</dbReference>
<evidence type="ECO:0000256" key="1">
    <source>
        <dbReference type="ARBA" id="ARBA00004196"/>
    </source>
</evidence>
<dbReference type="AlphaFoldDB" id="A0A4C2EL32"/>
<dbReference type="InterPro" id="IPR051313">
    <property type="entry name" value="Bact_iron-sidero_bind"/>
</dbReference>
<feature type="domain" description="Fe/B12 periplasmic-binding" evidence="5">
    <location>
        <begin position="82"/>
        <end position="381"/>
    </location>
</feature>
<evidence type="ECO:0000313" key="7">
    <source>
        <dbReference type="Proteomes" id="UP000304382"/>
    </source>
</evidence>
<accession>A0A4C2EL32</accession>
<keyword evidence="3" id="KW-0732">Signal</keyword>
<protein>
    <recommendedName>
        <fullName evidence="5">Fe/B12 periplasmic-binding domain-containing protein</fullName>
    </recommendedName>
</protein>
<dbReference type="RefSeq" id="WP_137684765.1">
    <property type="nucleotide sequence ID" value="NZ_BIXZ01000006.1"/>
</dbReference>
<feature type="compositionally biased region" description="Low complexity" evidence="4">
    <location>
        <begin position="38"/>
        <end position="57"/>
    </location>
</feature>
<evidence type="ECO:0000256" key="3">
    <source>
        <dbReference type="ARBA" id="ARBA00022729"/>
    </source>
</evidence>
<dbReference type="Proteomes" id="UP000304382">
    <property type="component" value="Unassembled WGS sequence"/>
</dbReference>
<dbReference type="EMBL" id="BIXZ01000006">
    <property type="protein sequence ID" value="GCF15248.1"/>
    <property type="molecule type" value="Genomic_DNA"/>
</dbReference>
<reference evidence="6 7" key="1">
    <citation type="submission" date="2019-02" db="EMBL/GenBank/DDBJ databases">
        <title>Haloarcula mannanilyticum sp. nov., a mannan degrading haloarchaeon isolated from commercial salt.</title>
        <authorList>
            <person name="Enomoto S."/>
            <person name="Shimane Y."/>
            <person name="Kamekura M."/>
            <person name="Ito T."/>
            <person name="Moriya O."/>
            <person name="Ihara K."/>
            <person name="Takahashi-Ando N."/>
            <person name="Fukushima Y."/>
            <person name="Yoshida Y."/>
            <person name="Usama R."/>
            <person name="Takai K."/>
            <person name="Minegishi H."/>
        </authorList>
    </citation>
    <scope>NUCLEOTIDE SEQUENCE [LARGE SCALE GENOMIC DNA]</scope>
    <source>
        <strain evidence="6 7">MD130-1</strain>
    </source>
</reference>
<keyword evidence="2" id="KW-0813">Transport</keyword>
<organism evidence="6 7">
    <name type="scientific">Haloarcula mannanilytica</name>
    <dbReference type="NCBI Taxonomy" id="2509225"/>
    <lineage>
        <taxon>Archaea</taxon>
        <taxon>Methanobacteriati</taxon>
        <taxon>Methanobacteriota</taxon>
        <taxon>Stenosarchaea group</taxon>
        <taxon>Halobacteria</taxon>
        <taxon>Halobacteriales</taxon>
        <taxon>Haloarculaceae</taxon>
        <taxon>Haloarcula</taxon>
    </lineage>
</organism>
<dbReference type="SUPFAM" id="SSF53807">
    <property type="entry name" value="Helical backbone' metal receptor"/>
    <property type="match status" value="1"/>
</dbReference>
<feature type="region of interest" description="Disordered" evidence="4">
    <location>
        <begin position="38"/>
        <end position="59"/>
    </location>
</feature>
<comment type="caution">
    <text evidence="6">The sequence shown here is derived from an EMBL/GenBank/DDBJ whole genome shotgun (WGS) entry which is preliminary data.</text>
</comment>
<gene>
    <name evidence="6" type="ORF">Harman_31830</name>
</gene>
<dbReference type="PANTHER" id="PTHR30532:SF1">
    <property type="entry name" value="IRON(3+)-HYDROXAMATE-BINDING PROTEIN FHUD"/>
    <property type="match status" value="1"/>
</dbReference>
<dbReference type="Pfam" id="PF01497">
    <property type="entry name" value="Peripla_BP_2"/>
    <property type="match status" value="1"/>
</dbReference>
<name>A0A4C2EL32_9EURY</name>
<sequence length="403" mass="45201">MSRDANDRRSSTRRDYVKYGCSVIGSGLFAGCSNLAGSDSSTGSDGSAGTTVGTATETAEDTSYSVTMAPAGEVTFQRVPQRWVPYDPGFADMGVALGHGDGMTGIGQAQEYYTSYYSELPGVGVDRAVLENNDLVAAGMSKELFYELENDVHVIDPVFLRQAFDWTDDDVAEIRENVAPFLGNRLFRRSDEWHDYRYYTMYQAFEKMAQLFQEQRRYEAFESVHEEFISSVQTRLPPADQRPDVLLTYEHTNEPSSFSPYRLNDRGTNKKQWRDLGVSDALAGTAVENLSTDNRSELDYENLIEVDPDVILIRGHERKSAAEFRETVLGYMRDHPVASELTAVQNGRVYRGGPLKQGPIQNFFLTERAAKQLYPDVFGEVTGDAKLFDRQRIADIVTGEYEA</sequence>
<evidence type="ECO:0000256" key="2">
    <source>
        <dbReference type="ARBA" id="ARBA00022448"/>
    </source>
</evidence>
<comment type="subcellular location">
    <subcellularLocation>
        <location evidence="1">Cell envelope</location>
    </subcellularLocation>
</comment>